<dbReference type="GO" id="GO:0000150">
    <property type="term" value="F:DNA strand exchange activity"/>
    <property type="evidence" value="ECO:0007669"/>
    <property type="project" value="TreeGrafter"/>
</dbReference>
<protein>
    <submittedName>
        <fullName evidence="7">Uncharacterized protein</fullName>
    </submittedName>
</protein>
<dbReference type="Gene3D" id="3.40.50.300">
    <property type="entry name" value="P-loop containing nucleotide triphosphate hydrolases"/>
    <property type="match status" value="1"/>
</dbReference>
<dbReference type="Pfam" id="PF08423">
    <property type="entry name" value="Rad51"/>
    <property type="match status" value="1"/>
</dbReference>
<keyword evidence="3" id="KW-0238">DNA-binding</keyword>
<evidence type="ECO:0000259" key="6">
    <source>
        <dbReference type="PROSITE" id="PS50163"/>
    </source>
</evidence>
<dbReference type="PANTHER" id="PTHR22942">
    <property type="entry name" value="RECA/RAD51/RADA DNA STRAND-PAIRING FAMILY MEMBER"/>
    <property type="match status" value="1"/>
</dbReference>
<dbReference type="PIRSF" id="PIRSF005856">
    <property type="entry name" value="Rad51"/>
    <property type="match status" value="1"/>
</dbReference>
<dbReference type="GO" id="GO:0000730">
    <property type="term" value="P:DNA recombinase assembly"/>
    <property type="evidence" value="ECO:0007669"/>
    <property type="project" value="TreeGrafter"/>
</dbReference>
<comment type="caution">
    <text evidence="7">The sequence shown here is derived from an EMBL/GenBank/DDBJ whole genome shotgun (WGS) entry which is preliminary data.</text>
</comment>
<dbReference type="PROSITE" id="PS50163">
    <property type="entry name" value="RECA_3"/>
    <property type="match status" value="1"/>
</dbReference>
<dbReference type="GO" id="GO:0005524">
    <property type="term" value="F:ATP binding"/>
    <property type="evidence" value="ECO:0007669"/>
    <property type="project" value="UniProtKB-KW"/>
</dbReference>
<accession>A0AA38IYR0</accession>
<dbReference type="GO" id="GO:0006312">
    <property type="term" value="P:mitotic recombination"/>
    <property type="evidence" value="ECO:0007669"/>
    <property type="project" value="TreeGrafter"/>
</dbReference>
<organism evidence="7 8">
    <name type="scientific">Zophobas morio</name>
    <dbReference type="NCBI Taxonomy" id="2755281"/>
    <lineage>
        <taxon>Eukaryota</taxon>
        <taxon>Metazoa</taxon>
        <taxon>Ecdysozoa</taxon>
        <taxon>Arthropoda</taxon>
        <taxon>Hexapoda</taxon>
        <taxon>Insecta</taxon>
        <taxon>Pterygota</taxon>
        <taxon>Neoptera</taxon>
        <taxon>Endopterygota</taxon>
        <taxon>Coleoptera</taxon>
        <taxon>Polyphaga</taxon>
        <taxon>Cucujiformia</taxon>
        <taxon>Tenebrionidae</taxon>
        <taxon>Zophobas</taxon>
    </lineage>
</organism>
<gene>
    <name evidence="7" type="ORF">Zmor_008077</name>
</gene>
<dbReference type="GO" id="GO:0042148">
    <property type="term" value="P:DNA strand invasion"/>
    <property type="evidence" value="ECO:0007669"/>
    <property type="project" value="TreeGrafter"/>
</dbReference>
<dbReference type="EMBL" id="JALNTZ010000002">
    <property type="protein sequence ID" value="KAJ3663856.1"/>
    <property type="molecule type" value="Genomic_DNA"/>
</dbReference>
<keyword evidence="8" id="KW-1185">Reference proteome</keyword>
<dbReference type="InterPro" id="IPR016467">
    <property type="entry name" value="DNA_recomb/repair_RecA-like"/>
</dbReference>
<feature type="domain" description="RecA family profile 2" evidence="6">
    <location>
        <begin position="296"/>
        <end position="353"/>
    </location>
</feature>
<dbReference type="Proteomes" id="UP001168821">
    <property type="component" value="Unassembled WGS sequence"/>
</dbReference>
<evidence type="ECO:0000256" key="3">
    <source>
        <dbReference type="ARBA" id="ARBA00023125"/>
    </source>
</evidence>
<dbReference type="GO" id="GO:0003690">
    <property type="term" value="F:double-stranded DNA binding"/>
    <property type="evidence" value="ECO:0007669"/>
    <property type="project" value="TreeGrafter"/>
</dbReference>
<dbReference type="FunFam" id="3.40.50.300:FF:002052">
    <property type="entry name" value="DNA repair protein RAD51 homolog"/>
    <property type="match status" value="1"/>
</dbReference>
<keyword evidence="2 4" id="KW-0067">ATP-binding</keyword>
<dbReference type="PANTHER" id="PTHR22942:SF30">
    <property type="entry name" value="MEIOTIC RECOMBINATION PROTEIN DMC1_LIM15 HOMOLOG"/>
    <property type="match status" value="1"/>
</dbReference>
<reference evidence="7" key="1">
    <citation type="journal article" date="2023" name="G3 (Bethesda)">
        <title>Whole genome assemblies of Zophobas morio and Tenebrio molitor.</title>
        <authorList>
            <person name="Kaur S."/>
            <person name="Stinson S.A."/>
            <person name="diCenzo G.C."/>
        </authorList>
    </citation>
    <scope>NUCLEOTIDE SEQUENCE</scope>
    <source>
        <strain evidence="7">QUZm001</strain>
    </source>
</reference>
<dbReference type="GO" id="GO:0140664">
    <property type="term" value="F:ATP-dependent DNA damage sensor activity"/>
    <property type="evidence" value="ECO:0007669"/>
    <property type="project" value="InterPro"/>
</dbReference>
<dbReference type="GO" id="GO:0070192">
    <property type="term" value="P:chromosome organization involved in meiotic cell cycle"/>
    <property type="evidence" value="ECO:0007669"/>
    <property type="project" value="TreeGrafter"/>
</dbReference>
<sequence length="358" mass="39813">MSQVMQNAETATNNKVQATERVTLEAEDEDEECFFQDIYLLAEQGISVADIEKMRAAGINTVKGLQMTTSANLLKLGAFDADKVVTIQEAAHRISVTSRFMTALEVSEERQQVFKIPTGSTNFDNLLGGGVESMAVTQVFGEAGTGKTQIAHTLCVTAQLPVDGYSGGKVMYIDTEHTFRPERIRQVARRFSLDEKKVLENVLYARAYNSEQQYELLKNVGAKFHEEVGLFKLLIVDSIIALFRVDFFGRGELVHRQQKLGQMMSLLQKMSEEYNIAVFITNQISSDMKYSLLDVGLHDDAKPVGGNILAHASTTRVALKKVAGNVRIAMMYDSPELEEREEAFIITTGGIRDPKLPE</sequence>
<proteinExistence type="inferred from homology"/>
<dbReference type="AlphaFoldDB" id="A0AA38IYR0"/>
<evidence type="ECO:0000313" key="7">
    <source>
        <dbReference type="EMBL" id="KAJ3663856.1"/>
    </source>
</evidence>
<dbReference type="GO" id="GO:0000794">
    <property type="term" value="C:condensed nuclear chromosome"/>
    <property type="evidence" value="ECO:0007669"/>
    <property type="project" value="TreeGrafter"/>
</dbReference>
<dbReference type="NCBIfam" id="NF003301">
    <property type="entry name" value="PRK04301.1"/>
    <property type="match status" value="1"/>
</dbReference>
<evidence type="ECO:0000256" key="4">
    <source>
        <dbReference type="RuleBase" id="RU003422"/>
    </source>
</evidence>
<evidence type="ECO:0000259" key="5">
    <source>
        <dbReference type="PROSITE" id="PS50162"/>
    </source>
</evidence>
<dbReference type="SUPFAM" id="SSF47794">
    <property type="entry name" value="Rad51 N-terminal domain-like"/>
    <property type="match status" value="1"/>
</dbReference>
<dbReference type="InterPro" id="IPR027417">
    <property type="entry name" value="P-loop_NTPase"/>
</dbReference>
<dbReference type="InterPro" id="IPR003593">
    <property type="entry name" value="AAA+_ATPase"/>
</dbReference>
<evidence type="ECO:0000256" key="1">
    <source>
        <dbReference type="ARBA" id="ARBA00022741"/>
    </source>
</evidence>
<dbReference type="GO" id="GO:0003697">
    <property type="term" value="F:single-stranded DNA binding"/>
    <property type="evidence" value="ECO:0007669"/>
    <property type="project" value="TreeGrafter"/>
</dbReference>
<dbReference type="Gene3D" id="1.10.150.20">
    <property type="entry name" value="5' to 3' exonuclease, C-terminal subdomain"/>
    <property type="match status" value="1"/>
</dbReference>
<keyword evidence="1 4" id="KW-0547">Nucleotide-binding</keyword>
<evidence type="ECO:0000313" key="8">
    <source>
        <dbReference type="Proteomes" id="UP001168821"/>
    </source>
</evidence>
<comment type="similarity">
    <text evidence="4">Belongs to the RecA family.</text>
</comment>
<dbReference type="GO" id="GO:0007131">
    <property type="term" value="P:reciprocal meiotic recombination"/>
    <property type="evidence" value="ECO:0007669"/>
    <property type="project" value="TreeGrafter"/>
</dbReference>
<dbReference type="InterPro" id="IPR020587">
    <property type="entry name" value="RecA_monomer-monomer_interface"/>
</dbReference>
<evidence type="ECO:0000256" key="2">
    <source>
        <dbReference type="ARBA" id="ARBA00022840"/>
    </source>
</evidence>
<name>A0AA38IYR0_9CUCU</name>
<dbReference type="SUPFAM" id="SSF52540">
    <property type="entry name" value="P-loop containing nucleoside triphosphate hydrolases"/>
    <property type="match status" value="1"/>
</dbReference>
<dbReference type="InterPro" id="IPR013632">
    <property type="entry name" value="Rad51_C"/>
</dbReference>
<dbReference type="PROSITE" id="PS50162">
    <property type="entry name" value="RECA_2"/>
    <property type="match status" value="1"/>
</dbReference>
<feature type="domain" description="RecA family profile 1" evidence="5">
    <location>
        <begin position="112"/>
        <end position="284"/>
    </location>
</feature>
<dbReference type="InterPro" id="IPR010995">
    <property type="entry name" value="DNA_repair_Rad51/TF_NusA_a-hlx"/>
</dbReference>
<dbReference type="SMART" id="SM00382">
    <property type="entry name" value="AAA"/>
    <property type="match status" value="1"/>
</dbReference>
<dbReference type="InterPro" id="IPR020588">
    <property type="entry name" value="RecA_ATP-bd"/>
</dbReference>